<evidence type="ECO:0000313" key="3">
    <source>
        <dbReference type="Proteomes" id="UP000715965"/>
    </source>
</evidence>
<feature type="compositionally biased region" description="Pro residues" evidence="1">
    <location>
        <begin position="190"/>
        <end position="209"/>
    </location>
</feature>
<dbReference type="InterPro" id="IPR021457">
    <property type="entry name" value="DUF3108"/>
</dbReference>
<name>A0ABR9SGI1_9BURK</name>
<dbReference type="RefSeq" id="WP_193780402.1">
    <property type="nucleotide sequence ID" value="NZ_JADDOJ010000033.1"/>
</dbReference>
<reference evidence="2 3" key="1">
    <citation type="submission" date="2020-10" db="EMBL/GenBank/DDBJ databases">
        <title>Draft genome of Ramlibacter aquaticus LMG 30558.</title>
        <authorList>
            <person name="Props R."/>
        </authorList>
    </citation>
    <scope>NUCLEOTIDE SEQUENCE [LARGE SCALE GENOMIC DNA]</scope>
    <source>
        <strain evidence="2 3">LMG 30558</strain>
    </source>
</reference>
<dbReference type="Proteomes" id="UP000715965">
    <property type="component" value="Unassembled WGS sequence"/>
</dbReference>
<dbReference type="EMBL" id="JADDOJ010000033">
    <property type="protein sequence ID" value="MBE7940862.1"/>
    <property type="molecule type" value="Genomic_DNA"/>
</dbReference>
<evidence type="ECO:0000256" key="1">
    <source>
        <dbReference type="SAM" id="MobiDB-lite"/>
    </source>
</evidence>
<dbReference type="Pfam" id="PF11306">
    <property type="entry name" value="DUF3108"/>
    <property type="match status" value="1"/>
</dbReference>
<protein>
    <submittedName>
        <fullName evidence="2">DUF3108 domain-containing protein</fullName>
    </submittedName>
</protein>
<proteinExistence type="predicted"/>
<organism evidence="2 3">
    <name type="scientific">Ramlibacter aquaticus</name>
    <dbReference type="NCBI Taxonomy" id="2780094"/>
    <lineage>
        <taxon>Bacteria</taxon>
        <taxon>Pseudomonadati</taxon>
        <taxon>Pseudomonadota</taxon>
        <taxon>Betaproteobacteria</taxon>
        <taxon>Burkholderiales</taxon>
        <taxon>Comamonadaceae</taxon>
        <taxon>Ramlibacter</taxon>
    </lineage>
</organism>
<gene>
    <name evidence="2" type="ORF">IM725_09795</name>
</gene>
<sequence>MQWQRQQDRYQVRVDVDVAVLLSFALVSQGSVTPQGLVPQAFQEERPGGVRAVELGEDSIRLNDGRTVPRPAGVQDTASQFAELSHRFATGQDALEVGHSVQLWLARPGGVDLWVYDVTEKVVLQTPELGPVEAYHVAPRPLDKPRGDITAEMWFAPSLQYLPVKVRMRKGDEAWLELTVRQIEQGGEPTPVPPGVQPEAPGPAPGPKI</sequence>
<evidence type="ECO:0000313" key="2">
    <source>
        <dbReference type="EMBL" id="MBE7940862.1"/>
    </source>
</evidence>
<keyword evidence="3" id="KW-1185">Reference proteome</keyword>
<feature type="region of interest" description="Disordered" evidence="1">
    <location>
        <begin position="184"/>
        <end position="209"/>
    </location>
</feature>
<accession>A0ABR9SGI1</accession>
<comment type="caution">
    <text evidence="2">The sequence shown here is derived from an EMBL/GenBank/DDBJ whole genome shotgun (WGS) entry which is preliminary data.</text>
</comment>